<name>A0ACC7P652_9BACL</name>
<dbReference type="EMBL" id="JBJURJ010000021">
    <property type="protein sequence ID" value="MFM9331734.1"/>
    <property type="molecule type" value="Genomic_DNA"/>
</dbReference>
<gene>
    <name evidence="1" type="ORF">ACI1P1_25880</name>
</gene>
<sequence>MFRKSLRTIRILFRYAPGLTVIKLVQLGLTGVMAPLSIYFIQRVIDAASGVVAHGAGWKPLAVWCACLLGALLFNSTEGGFLDGILGIAIKRRLNSGMTPNIVDKFKRLEYACFEDKDVQDTLQRMSSDPQDKVFQLFLSVTGVLTCMMAMAGSALVFAQVGWWFMAGFLVLLVPVVWLDFKAADMMNTMLNSQSTDERRMRDLGNLVAGKAALFELKLFGATEFIMGKWRGLAHQVLRTRVKTTFHAQRYYLVSLLLFKVWAAFIVLSLVAGALRGDMTIGLFTALIASTGAVISNAELLSHTLQRLRSRYLLMDHYYAFLALPEAVYGNRTLGDEPLTVEFEQVVFTYPKTSLPVLSGVSFTVSPGERVSLVGENGAGKSTIIKLLCRLYEPDSGRILVNGIPIRELKRSELKRIFSVIFQDYQRYELSLRENVAFGDLSSLENDEALRAALRMGMAEELAGNLDMPLGKLDPAGRDLSGGQWQRVALARACLPDSAFVILDEPAAALDPLAESRMYESFARVLANRGCILISHRLASARMADKIIVLADGIVAESGNHRALMEAGGLYARMYESQRSWYGKEAVVS</sequence>
<protein>
    <submittedName>
        <fullName evidence="1">ABC transporter ATP-binding protein</fullName>
    </submittedName>
</protein>
<keyword evidence="2" id="KW-1185">Reference proteome</keyword>
<proteinExistence type="predicted"/>
<evidence type="ECO:0000313" key="1">
    <source>
        <dbReference type="EMBL" id="MFM9331734.1"/>
    </source>
</evidence>
<accession>A0ACC7P652</accession>
<organism evidence="1 2">
    <name type="scientific">Paenibacillus mesotrionivorans</name>
    <dbReference type="NCBI Taxonomy" id="3160968"/>
    <lineage>
        <taxon>Bacteria</taxon>
        <taxon>Bacillati</taxon>
        <taxon>Bacillota</taxon>
        <taxon>Bacilli</taxon>
        <taxon>Bacillales</taxon>
        <taxon>Paenibacillaceae</taxon>
        <taxon>Paenibacillus</taxon>
    </lineage>
</organism>
<reference evidence="1" key="1">
    <citation type="submission" date="2024-12" db="EMBL/GenBank/DDBJ databases">
        <authorList>
            <person name="Wu N."/>
        </authorList>
    </citation>
    <scope>NUCLEOTIDE SEQUENCE</scope>
    <source>
        <strain evidence="1">P15</strain>
    </source>
</reference>
<comment type="caution">
    <text evidence="1">The sequence shown here is derived from an EMBL/GenBank/DDBJ whole genome shotgun (WGS) entry which is preliminary data.</text>
</comment>
<dbReference type="Proteomes" id="UP001631969">
    <property type="component" value="Unassembled WGS sequence"/>
</dbReference>
<keyword evidence="1" id="KW-0547">Nucleotide-binding</keyword>
<evidence type="ECO:0000313" key="2">
    <source>
        <dbReference type="Proteomes" id="UP001631969"/>
    </source>
</evidence>
<keyword evidence="1" id="KW-0067">ATP-binding</keyword>